<evidence type="ECO:0000313" key="1">
    <source>
        <dbReference type="EMBL" id="KAG0142565.1"/>
    </source>
</evidence>
<organism evidence="1 2">
    <name type="scientific">Cronartium quercuum f. sp. fusiforme G11</name>
    <dbReference type="NCBI Taxonomy" id="708437"/>
    <lineage>
        <taxon>Eukaryota</taxon>
        <taxon>Fungi</taxon>
        <taxon>Dikarya</taxon>
        <taxon>Basidiomycota</taxon>
        <taxon>Pucciniomycotina</taxon>
        <taxon>Pucciniomycetes</taxon>
        <taxon>Pucciniales</taxon>
        <taxon>Coleosporiaceae</taxon>
        <taxon>Cronartium</taxon>
    </lineage>
</organism>
<comment type="caution">
    <text evidence="1">The sequence shown here is derived from an EMBL/GenBank/DDBJ whole genome shotgun (WGS) entry which is preliminary data.</text>
</comment>
<dbReference type="AlphaFoldDB" id="A0A9P6NF46"/>
<reference evidence="1" key="1">
    <citation type="submission" date="2013-11" db="EMBL/GenBank/DDBJ databases">
        <title>Genome sequence of the fusiform rust pathogen reveals effectors for host alternation and coevolution with pine.</title>
        <authorList>
            <consortium name="DOE Joint Genome Institute"/>
            <person name="Smith K."/>
            <person name="Pendleton A."/>
            <person name="Kubisiak T."/>
            <person name="Anderson C."/>
            <person name="Salamov A."/>
            <person name="Aerts A."/>
            <person name="Riley R."/>
            <person name="Clum A."/>
            <person name="Lindquist E."/>
            <person name="Ence D."/>
            <person name="Campbell M."/>
            <person name="Kronenberg Z."/>
            <person name="Feau N."/>
            <person name="Dhillon B."/>
            <person name="Hamelin R."/>
            <person name="Burleigh J."/>
            <person name="Smith J."/>
            <person name="Yandell M."/>
            <person name="Nelson C."/>
            <person name="Grigoriev I."/>
            <person name="Davis J."/>
        </authorList>
    </citation>
    <scope>NUCLEOTIDE SEQUENCE</scope>
    <source>
        <strain evidence="1">G11</strain>
    </source>
</reference>
<sequence length="76" mass="8693">MHDEREWGVVNKRRRTLCPSSYITTGKELTLQYRAVASTATVLYFLQRQLPLWSVTCSRSPSSIITFTIDINASRA</sequence>
<keyword evidence="2" id="KW-1185">Reference proteome</keyword>
<evidence type="ECO:0000313" key="2">
    <source>
        <dbReference type="Proteomes" id="UP000886653"/>
    </source>
</evidence>
<dbReference type="EMBL" id="MU167344">
    <property type="protein sequence ID" value="KAG0142565.1"/>
    <property type="molecule type" value="Genomic_DNA"/>
</dbReference>
<dbReference type="Proteomes" id="UP000886653">
    <property type="component" value="Unassembled WGS sequence"/>
</dbReference>
<accession>A0A9P6NF46</accession>
<gene>
    <name evidence="1" type="ORF">CROQUDRAFT_97362</name>
</gene>
<protein>
    <submittedName>
        <fullName evidence="1">Uncharacterized protein</fullName>
    </submittedName>
</protein>
<name>A0A9P6NF46_9BASI</name>
<proteinExistence type="predicted"/>